<dbReference type="Pfam" id="PF06477">
    <property type="entry name" value="DUF1091"/>
    <property type="match status" value="1"/>
</dbReference>
<accession>A0AAD4K0F1</accession>
<dbReference type="PANTHER" id="PTHR20898:SF0">
    <property type="entry name" value="DAEDALUS ON 3-RELATED"/>
    <property type="match status" value="1"/>
</dbReference>
<organism evidence="2 3">
    <name type="scientific">Drosophila rubida</name>
    <dbReference type="NCBI Taxonomy" id="30044"/>
    <lineage>
        <taxon>Eukaryota</taxon>
        <taxon>Metazoa</taxon>
        <taxon>Ecdysozoa</taxon>
        <taxon>Arthropoda</taxon>
        <taxon>Hexapoda</taxon>
        <taxon>Insecta</taxon>
        <taxon>Pterygota</taxon>
        <taxon>Neoptera</taxon>
        <taxon>Endopterygota</taxon>
        <taxon>Diptera</taxon>
        <taxon>Brachycera</taxon>
        <taxon>Muscomorpha</taxon>
        <taxon>Ephydroidea</taxon>
        <taxon>Drosophilidae</taxon>
        <taxon>Drosophila</taxon>
    </lineage>
</organism>
<gene>
    <name evidence="2" type="ORF">KR093_005945</name>
</gene>
<keyword evidence="1" id="KW-1133">Transmembrane helix</keyword>
<sequence>MQLIEIIYVKAFLIAVIINTVAWGTNVRLNDIKCHSVSPSFAVFGKCEMRTITRNTKEVNIIVKLLKVPVTNVTIVIEIYKRSYTTHSLYNTAVDGCKFMENKKRNPIAIAIYKFFRIERFTNINHTCPYNHDIIISHLPFDKDLNLRLPIGKGDYALKIQGKIQNVLRMRVVVTMQITD</sequence>
<keyword evidence="3" id="KW-1185">Reference proteome</keyword>
<dbReference type="SMART" id="SM00697">
    <property type="entry name" value="DM8"/>
    <property type="match status" value="1"/>
</dbReference>
<reference evidence="2" key="1">
    <citation type="journal article" date="2021" name="Mol. Ecol. Resour.">
        <title>Phylogenomic analyses of the genus Drosophila reveals genomic signals of climate adaptation.</title>
        <authorList>
            <person name="Li F."/>
            <person name="Rane R.V."/>
            <person name="Luria V."/>
            <person name="Xiong Z."/>
            <person name="Chen J."/>
            <person name="Li Z."/>
            <person name="Catullo R.A."/>
            <person name="Griffin P.C."/>
            <person name="Schiffer M."/>
            <person name="Pearce S."/>
            <person name="Lee S.F."/>
            <person name="McElroy K."/>
            <person name="Stocker A."/>
            <person name="Shirriffs J."/>
            <person name="Cockerell F."/>
            <person name="Coppin C."/>
            <person name="Sgro C.M."/>
            <person name="Karger A."/>
            <person name="Cain J.W."/>
            <person name="Weber J.A."/>
            <person name="Santpere G."/>
            <person name="Kirschner M.W."/>
            <person name="Hoffmann A.A."/>
            <person name="Oakeshott J.G."/>
            <person name="Zhang G."/>
        </authorList>
    </citation>
    <scope>NUCLEOTIDE SEQUENCE</scope>
    <source>
        <strain evidence="2">BGI-SZ-2011g</strain>
    </source>
</reference>
<dbReference type="EMBL" id="JAJJHW010002585">
    <property type="protein sequence ID" value="KAH8371026.1"/>
    <property type="molecule type" value="Genomic_DNA"/>
</dbReference>
<dbReference type="PANTHER" id="PTHR20898">
    <property type="entry name" value="DAEDALUS ON 3-RELATED-RELATED"/>
    <property type="match status" value="1"/>
</dbReference>
<evidence type="ECO:0000256" key="1">
    <source>
        <dbReference type="SAM" id="Phobius"/>
    </source>
</evidence>
<feature type="transmembrane region" description="Helical" evidence="1">
    <location>
        <begin position="7"/>
        <end position="25"/>
    </location>
</feature>
<evidence type="ECO:0000313" key="3">
    <source>
        <dbReference type="Proteomes" id="UP001200034"/>
    </source>
</evidence>
<keyword evidence="1" id="KW-0472">Membrane</keyword>
<comment type="caution">
    <text evidence="2">The sequence shown here is derived from an EMBL/GenBank/DDBJ whole genome shotgun (WGS) entry which is preliminary data.</text>
</comment>
<evidence type="ECO:0000313" key="2">
    <source>
        <dbReference type="EMBL" id="KAH8371026.1"/>
    </source>
</evidence>
<dbReference type="InterPro" id="IPR010512">
    <property type="entry name" value="DUF1091"/>
</dbReference>
<keyword evidence="1" id="KW-0812">Transmembrane</keyword>
<protein>
    <submittedName>
        <fullName evidence="2">Uncharacterized protein</fullName>
    </submittedName>
</protein>
<dbReference type="Proteomes" id="UP001200034">
    <property type="component" value="Unassembled WGS sequence"/>
</dbReference>
<proteinExistence type="predicted"/>
<name>A0AAD4K0F1_9MUSC</name>
<dbReference type="AlphaFoldDB" id="A0AAD4K0F1"/>